<name>A0ACB8ARZ0_9AGAM</name>
<sequence length="384" mass="42990">MEGPLKELSKLDKLTEKTSKGKGPSIENSLDALLQSLREAKKRIETGNASEDTFALLAQTVDAKKKEVDEKQKEIYNGIARLGKALDKKFTQSLPTYDPLFASEASRTALERTIALHLLRTGQFATAETFIEECGMDIAPELRAQFIDLHRILTALKNEDISPALEWSRKNRTFLRSRSSPLEFHLHRSQYMRLLLSSRPSSSQPAISYANATLRPFYSEHAAEINRLMNCTIYINKLEFSPYADLASPSLHCDLQPLFAKEYCASLGMSRQVPLRVVGDIGGGGALARIEKARTVMKERKSEWSQTDELPIEIPLPPENRYHSIFACPVSKEQSTEQNPPMMMTCGHVVTKESLQKLSKSNGRVKCPYCPAESNATDALAVHF</sequence>
<accession>A0ACB8ARZ0</accession>
<evidence type="ECO:0000313" key="1">
    <source>
        <dbReference type="EMBL" id="KAH7916032.1"/>
    </source>
</evidence>
<dbReference type="EMBL" id="MU267594">
    <property type="protein sequence ID" value="KAH7916032.1"/>
    <property type="molecule type" value="Genomic_DNA"/>
</dbReference>
<proteinExistence type="predicted"/>
<protein>
    <submittedName>
        <fullName evidence="1">CTLH/CRA C-terminal to lish motif domain-containing protein</fullName>
    </submittedName>
</protein>
<evidence type="ECO:0000313" key="2">
    <source>
        <dbReference type="Proteomes" id="UP000790377"/>
    </source>
</evidence>
<dbReference type="Proteomes" id="UP000790377">
    <property type="component" value="Unassembled WGS sequence"/>
</dbReference>
<comment type="caution">
    <text evidence="1">The sequence shown here is derived from an EMBL/GenBank/DDBJ whole genome shotgun (WGS) entry which is preliminary data.</text>
</comment>
<reference evidence="1" key="1">
    <citation type="journal article" date="2021" name="New Phytol.">
        <title>Evolutionary innovations through gain and loss of genes in the ectomycorrhizal Boletales.</title>
        <authorList>
            <person name="Wu G."/>
            <person name="Miyauchi S."/>
            <person name="Morin E."/>
            <person name="Kuo A."/>
            <person name="Drula E."/>
            <person name="Varga T."/>
            <person name="Kohler A."/>
            <person name="Feng B."/>
            <person name="Cao Y."/>
            <person name="Lipzen A."/>
            <person name="Daum C."/>
            <person name="Hundley H."/>
            <person name="Pangilinan J."/>
            <person name="Johnson J."/>
            <person name="Barry K."/>
            <person name="LaButti K."/>
            <person name="Ng V."/>
            <person name="Ahrendt S."/>
            <person name="Min B."/>
            <person name="Choi I.G."/>
            <person name="Park H."/>
            <person name="Plett J.M."/>
            <person name="Magnuson J."/>
            <person name="Spatafora J.W."/>
            <person name="Nagy L.G."/>
            <person name="Henrissat B."/>
            <person name="Grigoriev I.V."/>
            <person name="Yang Z.L."/>
            <person name="Xu J."/>
            <person name="Martin F.M."/>
        </authorList>
    </citation>
    <scope>NUCLEOTIDE SEQUENCE</scope>
    <source>
        <strain evidence="1">ATCC 28755</strain>
    </source>
</reference>
<keyword evidence="2" id="KW-1185">Reference proteome</keyword>
<organism evidence="1 2">
    <name type="scientific">Hygrophoropsis aurantiaca</name>
    <dbReference type="NCBI Taxonomy" id="72124"/>
    <lineage>
        <taxon>Eukaryota</taxon>
        <taxon>Fungi</taxon>
        <taxon>Dikarya</taxon>
        <taxon>Basidiomycota</taxon>
        <taxon>Agaricomycotina</taxon>
        <taxon>Agaricomycetes</taxon>
        <taxon>Agaricomycetidae</taxon>
        <taxon>Boletales</taxon>
        <taxon>Coniophorineae</taxon>
        <taxon>Hygrophoropsidaceae</taxon>
        <taxon>Hygrophoropsis</taxon>
    </lineage>
</organism>
<gene>
    <name evidence="1" type="ORF">BJ138DRAFT_1140513</name>
</gene>